<evidence type="ECO:0000259" key="10">
    <source>
        <dbReference type="Pfam" id="PF08019"/>
    </source>
</evidence>
<dbReference type="SUPFAM" id="SSF53649">
    <property type="entry name" value="Alkaline phosphatase-like"/>
    <property type="match status" value="1"/>
</dbReference>
<evidence type="ECO:0000256" key="4">
    <source>
        <dbReference type="ARBA" id="ARBA00022679"/>
    </source>
</evidence>
<feature type="transmembrane region" description="Helical" evidence="8">
    <location>
        <begin position="12"/>
        <end position="31"/>
    </location>
</feature>
<evidence type="ECO:0000256" key="2">
    <source>
        <dbReference type="ARBA" id="ARBA00022475"/>
    </source>
</evidence>
<sequence length="559" mass="60963">MLAAWRAPRSPQAIVFILVLWFTVTANWALWMRLGHVDGHNGSPWVLRAQFLLLVVPALTMVLSLTAWPRGMKPVWALLLVVAAATQHFMLAYGTVVDPGMVRNVLQTHASESADLLHPLLLLHLAVVVVVPLVWLWQVPVQRAGALRSLWRTTAMAVAAALVLVGSVFAMYRDLAPVVRNNMALRFMLNPASPVLSTLDVVVKPLFKRPKPFVSIAAGATLGPGLTAAQGAERVPLLVLVVGETARSDHFGLNGYERDTTPELARRGVLSWTNVRSCGTSTLESVPCMFSHLGRSGYLKRVAQYDNLLDVLQTAGLAVLWLDNQAGCKGVCERVPSASTDDAQKTPAGQALCTDGECLDLLMLEGLDERIARLPEDARARGVVLVLHQMGSHGPAYHRRSAPERKVFEPECRTHALADCPRDQLINVYDNSIRETDHFLGRTLDWIAARKDRYDGGMVYVSDHGESLGEMGLYLHGMPYAVAPDVQKHVPLVAALGPLGARRGIDTACLQAGLGQPLTHDNLYHSVLGLLDVRSPTYQQGLDMFASCRPATQRVAQAS</sequence>
<dbReference type="GO" id="GO:0016740">
    <property type="term" value="F:transferase activity"/>
    <property type="evidence" value="ECO:0007669"/>
    <property type="project" value="UniProtKB-KW"/>
</dbReference>
<dbReference type="PANTHER" id="PTHR30443:SF0">
    <property type="entry name" value="PHOSPHOETHANOLAMINE TRANSFERASE EPTA"/>
    <property type="match status" value="1"/>
</dbReference>
<organism evidence="11 12">
    <name type="scientific">Acidovorax lacteus</name>
    <dbReference type="NCBI Taxonomy" id="1924988"/>
    <lineage>
        <taxon>Bacteria</taxon>
        <taxon>Pseudomonadati</taxon>
        <taxon>Pseudomonadota</taxon>
        <taxon>Betaproteobacteria</taxon>
        <taxon>Burkholderiales</taxon>
        <taxon>Comamonadaceae</taxon>
        <taxon>Acidovorax</taxon>
    </lineage>
</organism>
<evidence type="ECO:0000313" key="12">
    <source>
        <dbReference type="Proteomes" id="UP001501788"/>
    </source>
</evidence>
<gene>
    <name evidence="11" type="ORF">GCM10023090_23270</name>
</gene>
<keyword evidence="5 8" id="KW-0812">Transmembrane</keyword>
<keyword evidence="6 8" id="KW-1133">Transmembrane helix</keyword>
<feature type="domain" description="Phosphoethanolamine transferase N-terminal" evidence="10">
    <location>
        <begin position="57"/>
        <end position="204"/>
    </location>
</feature>
<evidence type="ECO:0000256" key="5">
    <source>
        <dbReference type="ARBA" id="ARBA00022692"/>
    </source>
</evidence>
<dbReference type="InterPro" id="IPR012549">
    <property type="entry name" value="EptA-like_N"/>
</dbReference>
<keyword evidence="4 11" id="KW-0808">Transferase</keyword>
<feature type="domain" description="Sulfatase N-terminal" evidence="9">
    <location>
        <begin position="236"/>
        <end position="533"/>
    </location>
</feature>
<accession>A0ABP8LDD7</accession>
<dbReference type="InterPro" id="IPR058130">
    <property type="entry name" value="PEA_transf_C"/>
</dbReference>
<dbReference type="Gene3D" id="3.40.720.10">
    <property type="entry name" value="Alkaline Phosphatase, subunit A"/>
    <property type="match status" value="1"/>
</dbReference>
<evidence type="ECO:0000259" key="9">
    <source>
        <dbReference type="Pfam" id="PF00884"/>
    </source>
</evidence>
<evidence type="ECO:0000256" key="1">
    <source>
        <dbReference type="ARBA" id="ARBA00004429"/>
    </source>
</evidence>
<dbReference type="NCBIfam" id="NF028537">
    <property type="entry name" value="P_eth_NH2_trans"/>
    <property type="match status" value="1"/>
</dbReference>
<comment type="caution">
    <text evidence="11">The sequence shown here is derived from an EMBL/GenBank/DDBJ whole genome shotgun (WGS) entry which is preliminary data.</text>
</comment>
<dbReference type="Pfam" id="PF08019">
    <property type="entry name" value="EptA_B_N"/>
    <property type="match status" value="1"/>
</dbReference>
<feature type="transmembrane region" description="Helical" evidence="8">
    <location>
        <begin position="149"/>
        <end position="172"/>
    </location>
</feature>
<name>A0ABP8LDD7_9BURK</name>
<dbReference type="InterPro" id="IPR017850">
    <property type="entry name" value="Alkaline_phosphatase_core_sf"/>
</dbReference>
<evidence type="ECO:0000256" key="7">
    <source>
        <dbReference type="ARBA" id="ARBA00023136"/>
    </source>
</evidence>
<evidence type="ECO:0000313" key="11">
    <source>
        <dbReference type="EMBL" id="GAA4426806.1"/>
    </source>
</evidence>
<dbReference type="PANTHER" id="PTHR30443">
    <property type="entry name" value="INNER MEMBRANE PROTEIN"/>
    <property type="match status" value="1"/>
</dbReference>
<comment type="subcellular location">
    <subcellularLocation>
        <location evidence="1">Cell inner membrane</location>
        <topology evidence="1">Multi-pass membrane protein</topology>
    </subcellularLocation>
</comment>
<evidence type="ECO:0000256" key="3">
    <source>
        <dbReference type="ARBA" id="ARBA00022519"/>
    </source>
</evidence>
<dbReference type="EMBL" id="BAABEX010000026">
    <property type="protein sequence ID" value="GAA4426806.1"/>
    <property type="molecule type" value="Genomic_DNA"/>
</dbReference>
<keyword evidence="7 8" id="KW-0472">Membrane</keyword>
<protein>
    <submittedName>
        <fullName evidence="11">Phosphoethanolamine--lipid A transferase</fullName>
    </submittedName>
</protein>
<reference evidence="12" key="1">
    <citation type="journal article" date="2019" name="Int. J. Syst. Evol. Microbiol.">
        <title>The Global Catalogue of Microorganisms (GCM) 10K type strain sequencing project: providing services to taxonomists for standard genome sequencing and annotation.</title>
        <authorList>
            <consortium name="The Broad Institute Genomics Platform"/>
            <consortium name="The Broad Institute Genome Sequencing Center for Infectious Disease"/>
            <person name="Wu L."/>
            <person name="Ma J."/>
        </authorList>
    </citation>
    <scope>NUCLEOTIDE SEQUENCE [LARGE SCALE GENOMIC DNA]</scope>
    <source>
        <strain evidence="12">JCM 31890</strain>
    </source>
</reference>
<dbReference type="Pfam" id="PF00884">
    <property type="entry name" value="Sulfatase"/>
    <property type="match status" value="1"/>
</dbReference>
<keyword evidence="12" id="KW-1185">Reference proteome</keyword>
<feature type="transmembrane region" description="Helical" evidence="8">
    <location>
        <begin position="116"/>
        <end position="137"/>
    </location>
</feature>
<evidence type="ECO:0000256" key="6">
    <source>
        <dbReference type="ARBA" id="ARBA00022989"/>
    </source>
</evidence>
<dbReference type="InterPro" id="IPR040423">
    <property type="entry name" value="PEA_transferase"/>
</dbReference>
<feature type="transmembrane region" description="Helical" evidence="8">
    <location>
        <begin position="51"/>
        <end position="68"/>
    </location>
</feature>
<evidence type="ECO:0000256" key="8">
    <source>
        <dbReference type="SAM" id="Phobius"/>
    </source>
</evidence>
<dbReference type="InterPro" id="IPR000917">
    <property type="entry name" value="Sulfatase_N"/>
</dbReference>
<proteinExistence type="predicted"/>
<keyword evidence="2" id="KW-1003">Cell membrane</keyword>
<feature type="transmembrane region" description="Helical" evidence="8">
    <location>
        <begin position="75"/>
        <end position="96"/>
    </location>
</feature>
<dbReference type="Proteomes" id="UP001501788">
    <property type="component" value="Unassembled WGS sequence"/>
</dbReference>
<dbReference type="CDD" id="cd16017">
    <property type="entry name" value="LptA"/>
    <property type="match status" value="1"/>
</dbReference>
<keyword evidence="3" id="KW-0997">Cell inner membrane</keyword>